<name>A0A514DIT0_9CAUD</name>
<dbReference type="Proteomes" id="UP000317598">
    <property type="component" value="Segment"/>
</dbReference>
<organism evidence="3 4">
    <name type="scientific">Gordonia phage Verity</name>
    <dbReference type="NCBI Taxonomy" id="2591211"/>
    <lineage>
        <taxon>Viruses</taxon>
        <taxon>Duplodnaviria</taxon>
        <taxon>Heunggongvirae</taxon>
        <taxon>Uroviricota</taxon>
        <taxon>Caudoviricetes</taxon>
        <taxon>Stackebrandtviridae</taxon>
        <taxon>Schenleyvirinae</taxon>
        <taxon>Zitchvirus</taxon>
        <taxon>Zitchvirus verity</taxon>
    </lineage>
</organism>
<keyword evidence="2" id="KW-0472">Membrane</keyword>
<keyword evidence="2" id="KW-0812">Transmembrane</keyword>
<feature type="transmembrane region" description="Helical" evidence="2">
    <location>
        <begin position="47"/>
        <end position="68"/>
    </location>
</feature>
<dbReference type="KEGG" id="vg:63027437"/>
<evidence type="ECO:0000313" key="3">
    <source>
        <dbReference type="EMBL" id="QDH93530.1"/>
    </source>
</evidence>
<feature type="transmembrane region" description="Helical" evidence="2">
    <location>
        <begin position="17"/>
        <end position="35"/>
    </location>
</feature>
<feature type="compositionally biased region" description="Basic and acidic residues" evidence="1">
    <location>
        <begin position="69"/>
        <end position="80"/>
    </location>
</feature>
<evidence type="ECO:0000256" key="2">
    <source>
        <dbReference type="SAM" id="Phobius"/>
    </source>
</evidence>
<protein>
    <submittedName>
        <fullName evidence="3">Uncharacterized protein</fullName>
    </submittedName>
</protein>
<feature type="compositionally biased region" description="Acidic residues" evidence="1">
    <location>
        <begin position="81"/>
        <end position="92"/>
    </location>
</feature>
<sequence length="92" mass="9814">MHVTGKRSDELGPTMKVIIGLAIAVTVVWGASLVVDMINPAYDPPANIGLVFMAVVSGLFGLATSAAVRGKDRERDRTRDSDDDEDKDEATP</sequence>
<accession>A0A514DIT0</accession>
<feature type="region of interest" description="Disordered" evidence="1">
    <location>
        <begin position="68"/>
        <end position="92"/>
    </location>
</feature>
<dbReference type="RefSeq" id="YP_010002882.1">
    <property type="nucleotide sequence ID" value="NC_053249.1"/>
</dbReference>
<keyword evidence="2" id="KW-1133">Transmembrane helix</keyword>
<dbReference type="EMBL" id="MK937611">
    <property type="protein sequence ID" value="QDH93530.1"/>
    <property type="molecule type" value="Genomic_DNA"/>
</dbReference>
<reference evidence="3 4" key="1">
    <citation type="submission" date="2019-05" db="EMBL/GenBank/DDBJ databases">
        <authorList>
            <person name="Hammer B.W."/>
            <person name="Akkineni S.H."/>
            <person name="Damazo I.J."/>
            <person name="Graziano A."/>
            <person name="Haggerty C.V."/>
            <person name="Harikumar N."/>
            <person name="Renninger T.L."/>
            <person name="Turner B.S."/>
            <person name="Zhang J.L."/>
            <person name="Butela K.A."/>
            <person name="Garlena R.A."/>
            <person name="Russell D.A."/>
            <person name="Pope W.H."/>
            <person name="Jacobs-Sera D."/>
            <person name="Hatfull G.F."/>
        </authorList>
    </citation>
    <scope>NUCLEOTIDE SEQUENCE [LARGE SCALE GENOMIC DNA]</scope>
</reference>
<gene>
    <name evidence="3" type="primary">44</name>
    <name evidence="3" type="ORF">SEA_VERITY_44</name>
</gene>
<proteinExistence type="predicted"/>
<evidence type="ECO:0000313" key="4">
    <source>
        <dbReference type="Proteomes" id="UP000317598"/>
    </source>
</evidence>
<dbReference type="GeneID" id="63027437"/>
<keyword evidence="4" id="KW-1185">Reference proteome</keyword>
<evidence type="ECO:0000256" key="1">
    <source>
        <dbReference type="SAM" id="MobiDB-lite"/>
    </source>
</evidence>